<accession>A0ABD5PFW9</accession>
<reference evidence="2 3" key="1">
    <citation type="journal article" date="2019" name="Int. J. Syst. Evol. Microbiol.">
        <title>The Global Catalogue of Microorganisms (GCM) 10K type strain sequencing project: providing services to taxonomists for standard genome sequencing and annotation.</title>
        <authorList>
            <consortium name="The Broad Institute Genomics Platform"/>
            <consortium name="The Broad Institute Genome Sequencing Center for Infectious Disease"/>
            <person name="Wu L."/>
            <person name="Ma J."/>
        </authorList>
    </citation>
    <scope>NUCLEOTIDE SEQUENCE [LARGE SCALE GENOMIC DNA]</scope>
    <source>
        <strain evidence="2 3">CGMCC 1.12553</strain>
    </source>
</reference>
<name>A0ABD5PFW9_9EURY</name>
<sequence length="328" mass="33076">MPALPPEADGRRLFGAVLLSALVTAAGFVALSWSRLLATGRVPDGGDGVLVGVVTGTALGAVSFVPFLLAVLLVVARPSRRSVAVGVGLVYATDLALAVGQSLLSGVPAGVGVVVLAVPLPRVASVLAVATAVWVAYHGGYERLASAAGNADQHPLFAIVADRRLGPGLSLRRGLVAAGLAAAVGVGGVALAGGVGEVLRAATQQGTVAVLPRGGAWSVGIPLARLPIRWLFEASFLLGVLFVTGPRLGGRAVLKAVAVVVGVQSAVRLLPALVPPFRPVELWAPSGPVLTPLDDLLLLVGVALAVRWGFRAGSDGHRPLTRSSRGAD</sequence>
<feature type="transmembrane region" description="Helical" evidence="1">
    <location>
        <begin position="83"/>
        <end position="104"/>
    </location>
</feature>
<dbReference type="AlphaFoldDB" id="A0ABD5PFW9"/>
<evidence type="ECO:0000313" key="2">
    <source>
        <dbReference type="EMBL" id="MFC4359754.1"/>
    </source>
</evidence>
<feature type="transmembrane region" description="Helical" evidence="1">
    <location>
        <begin position="12"/>
        <end position="33"/>
    </location>
</feature>
<keyword evidence="1" id="KW-0812">Transmembrane</keyword>
<dbReference type="EMBL" id="JBHSDS010000008">
    <property type="protein sequence ID" value="MFC4359754.1"/>
    <property type="molecule type" value="Genomic_DNA"/>
</dbReference>
<organism evidence="2 3">
    <name type="scientific">Halobium salinum</name>
    <dbReference type="NCBI Taxonomy" id="1364940"/>
    <lineage>
        <taxon>Archaea</taxon>
        <taxon>Methanobacteriati</taxon>
        <taxon>Methanobacteriota</taxon>
        <taxon>Stenosarchaea group</taxon>
        <taxon>Halobacteria</taxon>
        <taxon>Halobacteriales</taxon>
        <taxon>Haloferacaceae</taxon>
        <taxon>Halobium</taxon>
    </lineage>
</organism>
<protein>
    <submittedName>
        <fullName evidence="2">Uncharacterized protein</fullName>
    </submittedName>
</protein>
<comment type="caution">
    <text evidence="2">The sequence shown here is derived from an EMBL/GenBank/DDBJ whole genome shotgun (WGS) entry which is preliminary data.</text>
</comment>
<keyword evidence="1" id="KW-0472">Membrane</keyword>
<feature type="transmembrane region" description="Helical" evidence="1">
    <location>
        <begin position="174"/>
        <end position="195"/>
    </location>
</feature>
<dbReference type="RefSeq" id="WP_267621346.1">
    <property type="nucleotide sequence ID" value="NZ_JAODIW010000006.1"/>
</dbReference>
<feature type="transmembrane region" description="Helical" evidence="1">
    <location>
        <begin position="110"/>
        <end position="137"/>
    </location>
</feature>
<evidence type="ECO:0000313" key="3">
    <source>
        <dbReference type="Proteomes" id="UP001595921"/>
    </source>
</evidence>
<evidence type="ECO:0000256" key="1">
    <source>
        <dbReference type="SAM" id="Phobius"/>
    </source>
</evidence>
<dbReference type="Proteomes" id="UP001595921">
    <property type="component" value="Unassembled WGS sequence"/>
</dbReference>
<proteinExistence type="predicted"/>
<keyword evidence="1" id="KW-1133">Transmembrane helix</keyword>
<gene>
    <name evidence="2" type="ORF">ACFO0N_17555</name>
</gene>
<feature type="transmembrane region" description="Helical" evidence="1">
    <location>
        <begin position="53"/>
        <end position="76"/>
    </location>
</feature>
<keyword evidence="3" id="KW-1185">Reference proteome</keyword>